<evidence type="ECO:0000313" key="2">
    <source>
        <dbReference type="EMBL" id="KAF1999703.1"/>
    </source>
</evidence>
<feature type="transmembrane region" description="Helical" evidence="1">
    <location>
        <begin position="892"/>
        <end position="916"/>
    </location>
</feature>
<accession>A0A6A5WCU7</accession>
<dbReference type="OrthoDB" id="2582433at2759"/>
<dbReference type="SUPFAM" id="SSF53756">
    <property type="entry name" value="UDP-Glycosyltransferase/glycogen phosphorylase"/>
    <property type="match status" value="1"/>
</dbReference>
<feature type="transmembrane region" description="Helical" evidence="1">
    <location>
        <begin position="1330"/>
        <end position="1349"/>
    </location>
</feature>
<keyword evidence="3" id="KW-1185">Reference proteome</keyword>
<feature type="transmembrane region" description="Helical" evidence="1">
    <location>
        <begin position="993"/>
        <end position="1010"/>
    </location>
</feature>
<dbReference type="Proteomes" id="UP000799779">
    <property type="component" value="Unassembled WGS sequence"/>
</dbReference>
<dbReference type="GO" id="GO:0016740">
    <property type="term" value="F:transferase activity"/>
    <property type="evidence" value="ECO:0007669"/>
    <property type="project" value="UniProtKB-KW"/>
</dbReference>
<keyword evidence="1" id="KW-1133">Transmembrane helix</keyword>
<dbReference type="EMBL" id="ML977593">
    <property type="protein sequence ID" value="KAF1999703.1"/>
    <property type="molecule type" value="Genomic_DNA"/>
</dbReference>
<gene>
    <name evidence="2" type="ORF">P154DRAFT_620654</name>
</gene>
<feature type="transmembrane region" description="Helical" evidence="1">
    <location>
        <begin position="851"/>
        <end position="872"/>
    </location>
</feature>
<feature type="transmembrane region" description="Helical" evidence="1">
    <location>
        <begin position="25"/>
        <end position="46"/>
    </location>
</feature>
<name>A0A6A5WCU7_9PLEO</name>
<keyword evidence="1" id="KW-0812">Transmembrane</keyword>
<evidence type="ECO:0000256" key="1">
    <source>
        <dbReference type="SAM" id="Phobius"/>
    </source>
</evidence>
<dbReference type="Pfam" id="PF13692">
    <property type="entry name" value="Glyco_trans_1_4"/>
    <property type="match status" value="1"/>
</dbReference>
<feature type="transmembrane region" description="Helical" evidence="1">
    <location>
        <begin position="1299"/>
        <end position="1318"/>
    </location>
</feature>
<protein>
    <submittedName>
        <fullName evidence="2">Glycosyltransferase family 4 protein</fullName>
    </submittedName>
</protein>
<organism evidence="2 3">
    <name type="scientific">Amniculicola lignicola CBS 123094</name>
    <dbReference type="NCBI Taxonomy" id="1392246"/>
    <lineage>
        <taxon>Eukaryota</taxon>
        <taxon>Fungi</taxon>
        <taxon>Dikarya</taxon>
        <taxon>Ascomycota</taxon>
        <taxon>Pezizomycotina</taxon>
        <taxon>Dothideomycetes</taxon>
        <taxon>Pleosporomycetidae</taxon>
        <taxon>Pleosporales</taxon>
        <taxon>Amniculicolaceae</taxon>
        <taxon>Amniculicola</taxon>
    </lineage>
</organism>
<feature type="transmembrane region" description="Helical" evidence="1">
    <location>
        <begin position="1272"/>
        <end position="1293"/>
    </location>
</feature>
<evidence type="ECO:0000313" key="3">
    <source>
        <dbReference type="Proteomes" id="UP000799779"/>
    </source>
</evidence>
<keyword evidence="2" id="KW-0808">Transferase</keyword>
<sequence length="2816" mass="317148">MGRELLGLSAIGWNAMIDGWWNKTISGFLLASILIGTLYFAVSLVFRIRKYMKGRAKDTTIPAPVATFFARLSTKLTPIRSKKPSSTELKSFGVFLGGFSIPPTREELQVLSQWDVVVLNPLANGVSQALSTATTSAIHRLGRISVRTISDPAKVVDSGAIIASLEKCIAVITKQFDPYGSGSLYTGILLADFAEHFQPPVLNELIKYLNAIGLDVWLELSQPCYLSDRQGKEINFKAIEGNVYRNATIRTDGEQQNFHMMEGLRKAQRAVAAQRVPHGPRMMIWETIHDEFPHQYAVTARGFNWSTFNSALPWIGSSNALTDATLAAARSIQQKPLGAMMFLKDDKNMEAHNQWRENDKIKPVSEENDHLFDSVHAFVPELNQKLQFIPSVNGAGKDSASVAMRKHHIRYSQALKSVHTSPLSLAMTGEDMTGHGCFQLGLDVSAQSFVHLVKAQRHLKELDLLHNLSTDELHDIGEQLRILGRARDSRAITPSVQVAIDELLTMLAEAENPDCEFPRLNVYVGLHSGFQTGADEQFWGLYDADPISGQVTIFLSKFAEHRESVLLHTFLSSRGCTRVECFMAEFALSQQSSTLEPDWFLPLRLVKDLKKLSPTEAIMLRRHLSVKREEDSFLLTAIRTCCEYQLIDIPNLGQLRAENSEAYIRGKISPDALIRSRLAWLESKGYWHPDPEAVVEIFEEAGTRLHEMLMQGESKLYAQLGSVLQATLKAGEIDPRADIFALAVFSAFRKLAIDELYLEILDRNAFPNHAADQAGCFAENFGVGSRCDSFFDFTPRVLGEILSDRYRAYFMQHQPPSRIDGYTELPTTFAAMQIDSDPDYGNQKTPVFYQLTFLGIFAVPALIDIGMLTTIGRGLYLTTFMSSTQKTMATTALMLALIVCGAVGSWITSGGCYYIYASAFPAMNMFVLTRFIAGLAVVSLGSILSFIVVSILEGVTNALVFVFYFCMLSIYLMLLSSLSIYQMPGQAFQSGRTVIMRCIPILFISPVVTIFVQHDIAVYVTVLTVFLCSLVYGARKVMIQWSSWYLHIPSVKDSEVEDWYAEKKGISKDSEKFSILAQADEPRRTLQAAIVKECDRSFWNSATKDPLISRLSAGYTSTKFLMSWYCRHRRTAMPLPYSPTWNLTLKAGLENITNMQKGLKLHSSFLHWRQTGTDVWSGVLYFVVALIDKWAALVSGGAMVGLSAASSEEYRLAVGFGLSYYLIGAVSLDTVSQPLWTAANEKVDQIITSLDYLRQAGKNDDKARRKLYWTNFVKFLCLHIWGITITSALMWIFNQSRDAVIMYIAYVSAYSGLLLYQYNKIYVGNNGAQSLAIASVLGLPAGILLHVLLPNFAYSGVLALGFGTWVSALHSWTLCGIGWTMPWKKQPKPTAASSDPSTPEKDDLWYSYGSLDGAAELSQATLAKMFESIHALPEERRFRLKPTEHPGARIFEHISRKARSMRNESVEAAFWSAEDMLQQTTDLWTSGNTVVELVGKRYFPRSDPKMRMLSKRTNGILYIAIAVGKEVDSPEWLMDIHRSSIIVAESITQATCENHLGFSRTHAMLAQTLVAEDTIYEGPTIPEGIKERLESSATERAHVIKSSDALFLRYLLLDVDCDTEWDNLPGTIRSALLKRLSGQTSDLSAEEKAWILKKQTSVNVIDPEEYVARCILAARLTLWTKDYISTCEHTNAYQIDKDADESSQYRLLRPTSGRQSLPRYIIVRVVQLWKACIKFVILSLTSDPEYQRELDYVTKSQPLVIRRTITFALNSVWWYCKILQQLIIPLVLFSGREKVGTLRQNMSGMKTVLKKNRVIIESIHGPSTCFWARQSDGNLWLSQYTGRHTTLPSDAKQLSAVNVYGKRFLLLSREVYKGGKLAQSFEYEYAADATKRGPRLPIQRRCTSGDEEGHIAVYDYRGFITSGSTFRGVNPVSFTYWYRRSAKHDDELLRGEYVFPHITIRIMWSMPPRKRPERLDDWIPFNKVAEATFIQGADVYHATWAYEHKLHPRITTTLNGELIDTPAMITEDWFHVIAKPKNCSFLSDNPLLAFSSIKSSFVSRALGFTTKNYPISTAYARTQLWREWKNGRDLDAITACFLDERLMRSEKSLKPYWRNRDLGLLERAKSYLDGQADTIMARTDFDPDISAWVHVAFKIADLYSFGQGGDSTINTRTPGMVADTHDELHVLAMDTSTWPMEPGGVSACRRDMVNDLKTTKWHIVAEMANDYGVPRFQIERNVKSLTILPLWGLDFLNPTHGVLQNSLDSAVVERSYDTRDADIETHFIPILSSLVRCARAIHTTRVIIEEATSALVDLNTYFESSRNWNDVWNSEIVKQTWRELWLTEDQPDTLTVSQWWDFEKPTLHQLDQALNMWHRYLFILALPVPEVVPDVFQASHHFTGATYGILCKIKRNCTLHVWDHCISFREFTTFMSSAVSFDMPFVNSSLMSLGHLACVLLEHHADVVLPCADYFNPGWEVELGTANGVLEHRRTFARKIDPVVNGICNMEKFEPIKEIKTDTPTAVMLSHVQFVKDIKNAILATDLIVNKWGFKDYKLHVYGDMERAAGHSAECQELIASKGLSENCVLKGLGNPSLVLQDAWLFLNSSISEGLPLAMGEAALTGVPVVCTDVGASFCVVTDRRTGDKFSEVVPPNDSESLARAQINILALLGKWAPHAEDTPDTVAPVLSYPNPTPTEVQAISDRMYAKREQRRKLGMKGRDNVLSNFSSHRYLREHEQMLWIGKHRSPAYRQRRAAEIQVSSSNGSMNFMSKEKFTFGASYNSPIGTPRLTPDRWDSAPSTRASSFISLKERFSYIR</sequence>
<feature type="transmembrane region" description="Helical" evidence="1">
    <location>
        <begin position="928"/>
        <end position="952"/>
    </location>
</feature>
<keyword evidence="1" id="KW-0472">Membrane</keyword>
<dbReference type="Gene3D" id="3.40.50.2000">
    <property type="entry name" value="Glycogen Phosphorylase B"/>
    <property type="match status" value="1"/>
</dbReference>
<dbReference type="PANTHER" id="PTHR12526">
    <property type="entry name" value="GLYCOSYLTRANSFERASE"/>
    <property type="match status" value="1"/>
</dbReference>
<dbReference type="PANTHER" id="PTHR12526:SF604">
    <property type="entry name" value="TRANSFERASE, PUTATIVE (AFU_ORTHOLOGUE AFUA_4G14070)-RELATED"/>
    <property type="match status" value="1"/>
</dbReference>
<proteinExistence type="predicted"/>
<feature type="transmembrane region" description="Helical" evidence="1">
    <location>
        <begin position="958"/>
        <end position="981"/>
    </location>
</feature>
<reference evidence="2" key="1">
    <citation type="journal article" date="2020" name="Stud. Mycol.">
        <title>101 Dothideomycetes genomes: a test case for predicting lifestyles and emergence of pathogens.</title>
        <authorList>
            <person name="Haridas S."/>
            <person name="Albert R."/>
            <person name="Binder M."/>
            <person name="Bloem J."/>
            <person name="Labutti K."/>
            <person name="Salamov A."/>
            <person name="Andreopoulos B."/>
            <person name="Baker S."/>
            <person name="Barry K."/>
            <person name="Bills G."/>
            <person name="Bluhm B."/>
            <person name="Cannon C."/>
            <person name="Castanera R."/>
            <person name="Culley D."/>
            <person name="Daum C."/>
            <person name="Ezra D."/>
            <person name="Gonzalez J."/>
            <person name="Henrissat B."/>
            <person name="Kuo A."/>
            <person name="Liang C."/>
            <person name="Lipzen A."/>
            <person name="Lutzoni F."/>
            <person name="Magnuson J."/>
            <person name="Mondo S."/>
            <person name="Nolan M."/>
            <person name="Ohm R."/>
            <person name="Pangilinan J."/>
            <person name="Park H.-J."/>
            <person name="Ramirez L."/>
            <person name="Alfaro M."/>
            <person name="Sun H."/>
            <person name="Tritt A."/>
            <person name="Yoshinaga Y."/>
            <person name="Zwiers L.-H."/>
            <person name="Turgeon B."/>
            <person name="Goodwin S."/>
            <person name="Spatafora J."/>
            <person name="Crous P."/>
            <person name="Grigoriev I."/>
        </authorList>
    </citation>
    <scope>NUCLEOTIDE SEQUENCE</scope>
    <source>
        <strain evidence="2">CBS 123094</strain>
    </source>
</reference>
<feature type="transmembrane region" description="Helical" evidence="1">
    <location>
        <begin position="1016"/>
        <end position="1034"/>
    </location>
</feature>